<evidence type="ECO:0000259" key="1">
    <source>
        <dbReference type="Pfam" id="PF01408"/>
    </source>
</evidence>
<dbReference type="PANTHER" id="PTHR43377:SF1">
    <property type="entry name" value="BILIVERDIN REDUCTASE A"/>
    <property type="match status" value="1"/>
</dbReference>
<protein>
    <recommendedName>
        <fullName evidence="5">Gfo/Idh/MocA-like oxidoreductase N-terminal domain-containing protein</fullName>
    </recommendedName>
</protein>
<dbReference type="EMBL" id="MFQH01000023">
    <property type="protein sequence ID" value="OGH77743.1"/>
    <property type="molecule type" value="Genomic_DNA"/>
</dbReference>
<dbReference type="Pfam" id="PF01408">
    <property type="entry name" value="GFO_IDH_MocA"/>
    <property type="match status" value="1"/>
</dbReference>
<gene>
    <name evidence="3" type="ORF">A2983_03830</name>
</gene>
<dbReference type="Gene3D" id="3.40.50.720">
    <property type="entry name" value="NAD(P)-binding Rossmann-like Domain"/>
    <property type="match status" value="1"/>
</dbReference>
<organism evidence="3 4">
    <name type="scientific">Candidatus Magasanikbacteria bacterium RIFCSPLOWO2_01_FULL_40_15</name>
    <dbReference type="NCBI Taxonomy" id="1798686"/>
    <lineage>
        <taxon>Bacteria</taxon>
        <taxon>Candidatus Magasanikiibacteriota</taxon>
    </lineage>
</organism>
<dbReference type="Pfam" id="PF22725">
    <property type="entry name" value="GFO_IDH_MocA_C3"/>
    <property type="match status" value="1"/>
</dbReference>
<dbReference type="PANTHER" id="PTHR43377">
    <property type="entry name" value="BILIVERDIN REDUCTASE A"/>
    <property type="match status" value="1"/>
</dbReference>
<dbReference type="InterPro" id="IPR000683">
    <property type="entry name" value="Gfo/Idh/MocA-like_OxRdtase_N"/>
</dbReference>
<proteinExistence type="predicted"/>
<name>A0A1F6N269_9BACT</name>
<evidence type="ECO:0000259" key="2">
    <source>
        <dbReference type="Pfam" id="PF22725"/>
    </source>
</evidence>
<feature type="domain" description="GFO/IDH/MocA-like oxidoreductase" evidence="2">
    <location>
        <begin position="128"/>
        <end position="250"/>
    </location>
</feature>
<dbReference type="GO" id="GO:0000166">
    <property type="term" value="F:nucleotide binding"/>
    <property type="evidence" value="ECO:0007669"/>
    <property type="project" value="InterPro"/>
</dbReference>
<sequence>MSKILIVGGGSIGKRHLRNILLLGGYEPGIVEIQSERAVALREEFKCSVFTNFPQALTDFFPEIVFVCSPSIYHLDQAKLAVQHGCHIFIEKPLSHNTQGLKELISLAKEKNIVTMVGSNWKFYPLFKIMKELLDTGAIGRVLSARCQFGQYLPDWHPWEDYRRGYSANRKLGGGVLLDSHEFDYLTWFLGPVKKIVTFAGKTSNLEIDVEDVSETILAFVSGAIGEIHLDYVQRFYQRNYEFFGETGTITWDVNHKKVLVKRVGDEPQEHLLESDYDFNTMYLEELKHFLLAVQNKLPTITPIEKGGGIVTLIEAAKISAAESRVVEL</sequence>
<dbReference type="AlphaFoldDB" id="A0A1F6N269"/>
<accession>A0A1F6N269</accession>
<dbReference type="Proteomes" id="UP000177040">
    <property type="component" value="Unassembled WGS sequence"/>
</dbReference>
<reference evidence="3 4" key="1">
    <citation type="journal article" date="2016" name="Nat. Commun.">
        <title>Thousands of microbial genomes shed light on interconnected biogeochemical processes in an aquifer system.</title>
        <authorList>
            <person name="Anantharaman K."/>
            <person name="Brown C.T."/>
            <person name="Hug L.A."/>
            <person name="Sharon I."/>
            <person name="Castelle C.J."/>
            <person name="Probst A.J."/>
            <person name="Thomas B.C."/>
            <person name="Singh A."/>
            <person name="Wilkins M.J."/>
            <person name="Karaoz U."/>
            <person name="Brodie E.L."/>
            <person name="Williams K.H."/>
            <person name="Hubbard S.S."/>
            <person name="Banfield J.F."/>
        </authorList>
    </citation>
    <scope>NUCLEOTIDE SEQUENCE [LARGE SCALE GENOMIC DNA]</scope>
</reference>
<dbReference type="InterPro" id="IPR036291">
    <property type="entry name" value="NAD(P)-bd_dom_sf"/>
</dbReference>
<evidence type="ECO:0000313" key="3">
    <source>
        <dbReference type="EMBL" id="OGH77743.1"/>
    </source>
</evidence>
<evidence type="ECO:0000313" key="4">
    <source>
        <dbReference type="Proteomes" id="UP000177040"/>
    </source>
</evidence>
<dbReference type="Gene3D" id="3.30.360.10">
    <property type="entry name" value="Dihydrodipicolinate Reductase, domain 2"/>
    <property type="match status" value="1"/>
</dbReference>
<dbReference type="InterPro" id="IPR055170">
    <property type="entry name" value="GFO_IDH_MocA-like_dom"/>
</dbReference>
<dbReference type="InterPro" id="IPR051450">
    <property type="entry name" value="Gfo/Idh/MocA_Oxidoreductases"/>
</dbReference>
<dbReference type="SUPFAM" id="SSF51735">
    <property type="entry name" value="NAD(P)-binding Rossmann-fold domains"/>
    <property type="match status" value="1"/>
</dbReference>
<comment type="caution">
    <text evidence="3">The sequence shown here is derived from an EMBL/GenBank/DDBJ whole genome shotgun (WGS) entry which is preliminary data.</text>
</comment>
<evidence type="ECO:0008006" key="5">
    <source>
        <dbReference type="Google" id="ProtNLM"/>
    </source>
</evidence>
<feature type="domain" description="Gfo/Idh/MocA-like oxidoreductase N-terminal" evidence="1">
    <location>
        <begin position="3"/>
        <end position="118"/>
    </location>
</feature>
<dbReference type="SUPFAM" id="SSF55347">
    <property type="entry name" value="Glyceraldehyde-3-phosphate dehydrogenase-like, C-terminal domain"/>
    <property type="match status" value="1"/>
</dbReference>